<gene>
    <name evidence="1" type="ORF">XELAEV_18040516mg</name>
</gene>
<dbReference type="AlphaFoldDB" id="A0A974C9T1"/>
<evidence type="ECO:0000313" key="2">
    <source>
        <dbReference type="Proteomes" id="UP000694892"/>
    </source>
</evidence>
<organism evidence="1 2">
    <name type="scientific">Xenopus laevis</name>
    <name type="common">African clawed frog</name>
    <dbReference type="NCBI Taxonomy" id="8355"/>
    <lineage>
        <taxon>Eukaryota</taxon>
        <taxon>Metazoa</taxon>
        <taxon>Chordata</taxon>
        <taxon>Craniata</taxon>
        <taxon>Vertebrata</taxon>
        <taxon>Euteleostomi</taxon>
        <taxon>Amphibia</taxon>
        <taxon>Batrachia</taxon>
        <taxon>Anura</taxon>
        <taxon>Pipoidea</taxon>
        <taxon>Pipidae</taxon>
        <taxon>Xenopodinae</taxon>
        <taxon>Xenopus</taxon>
        <taxon>Xenopus</taxon>
    </lineage>
</organism>
<accession>A0A974C9T1</accession>
<dbReference type="Proteomes" id="UP000694892">
    <property type="component" value="Chromosome 8L"/>
</dbReference>
<protein>
    <submittedName>
        <fullName evidence="1">Uncharacterized protein</fullName>
    </submittedName>
</protein>
<proteinExistence type="predicted"/>
<reference evidence="2" key="1">
    <citation type="journal article" date="2016" name="Nature">
        <title>Genome evolution in the allotetraploid frog Xenopus laevis.</title>
        <authorList>
            <person name="Session A.M."/>
            <person name="Uno Y."/>
            <person name="Kwon T."/>
            <person name="Chapman J.A."/>
            <person name="Toyoda A."/>
            <person name="Takahashi S."/>
            <person name="Fukui A."/>
            <person name="Hikosaka A."/>
            <person name="Suzuki A."/>
            <person name="Kondo M."/>
            <person name="van Heeringen S.J."/>
            <person name="Quigley I."/>
            <person name="Heinz S."/>
            <person name="Ogino H."/>
            <person name="Ochi H."/>
            <person name="Hellsten U."/>
            <person name="Lyons J.B."/>
            <person name="Simakov O."/>
            <person name="Putnam N."/>
            <person name="Stites J."/>
            <person name="Kuroki Y."/>
            <person name="Tanaka T."/>
            <person name="Michiue T."/>
            <person name="Watanabe M."/>
            <person name="Bogdanovic O."/>
            <person name="Lister R."/>
            <person name="Georgiou G."/>
            <person name="Paranjpe S.S."/>
            <person name="van Kruijsbergen I."/>
            <person name="Shu S."/>
            <person name="Carlson J."/>
            <person name="Kinoshita T."/>
            <person name="Ohta Y."/>
            <person name="Mawaribuchi S."/>
            <person name="Jenkins J."/>
            <person name="Grimwood J."/>
            <person name="Schmutz J."/>
            <person name="Mitros T."/>
            <person name="Mozaffari S.V."/>
            <person name="Suzuki Y."/>
            <person name="Haramoto Y."/>
            <person name="Yamamoto T.S."/>
            <person name="Takagi C."/>
            <person name="Heald R."/>
            <person name="Miller K."/>
            <person name="Haudenschild C."/>
            <person name="Kitzman J."/>
            <person name="Nakayama T."/>
            <person name="Izutsu Y."/>
            <person name="Robert J."/>
            <person name="Fortriede J."/>
            <person name="Burns K."/>
            <person name="Lotay V."/>
            <person name="Karimi K."/>
            <person name="Yasuoka Y."/>
            <person name="Dichmann D.S."/>
            <person name="Flajnik M.F."/>
            <person name="Houston D.W."/>
            <person name="Shendure J."/>
            <person name="DuPasquier L."/>
            <person name="Vize P.D."/>
            <person name="Zorn A.M."/>
            <person name="Ito M."/>
            <person name="Marcotte E.M."/>
            <person name="Wallingford J.B."/>
            <person name="Ito Y."/>
            <person name="Asashima M."/>
            <person name="Ueno N."/>
            <person name="Matsuda Y."/>
            <person name="Veenstra G.J."/>
            <person name="Fujiyama A."/>
            <person name="Harland R.M."/>
            <person name="Taira M."/>
            <person name="Rokhsar D.S."/>
        </authorList>
    </citation>
    <scope>NUCLEOTIDE SEQUENCE [LARGE SCALE GENOMIC DNA]</scope>
    <source>
        <strain evidence="2">J</strain>
    </source>
</reference>
<name>A0A974C9T1_XENLA</name>
<sequence>MPQTIARSSSDDITVSFSCKITSGSAQTRIASLYTLYTRVHRSFTITFLQYSTAPLLLPLTLTSFRGS</sequence>
<dbReference type="EMBL" id="CM004480">
    <property type="protein sequence ID" value="OCT69206.1"/>
    <property type="molecule type" value="Genomic_DNA"/>
</dbReference>
<evidence type="ECO:0000313" key="1">
    <source>
        <dbReference type="EMBL" id="OCT69206.1"/>
    </source>
</evidence>